<feature type="compositionally biased region" description="Polar residues" evidence="1">
    <location>
        <begin position="362"/>
        <end position="371"/>
    </location>
</feature>
<reference evidence="2" key="1">
    <citation type="journal article" date="2018" name="Genome Biol. Evol.">
        <title>Genomics and development of Lentinus tigrinus, a white-rot wood-decaying mushroom with dimorphic fruiting bodies.</title>
        <authorList>
            <person name="Wu B."/>
            <person name="Xu Z."/>
            <person name="Knudson A."/>
            <person name="Carlson A."/>
            <person name="Chen N."/>
            <person name="Kovaka S."/>
            <person name="LaButti K."/>
            <person name="Lipzen A."/>
            <person name="Pennachio C."/>
            <person name="Riley R."/>
            <person name="Schakwitz W."/>
            <person name="Umezawa K."/>
            <person name="Ohm R.A."/>
            <person name="Grigoriev I.V."/>
            <person name="Nagy L.G."/>
            <person name="Gibbons J."/>
            <person name="Hibbett D."/>
        </authorList>
    </citation>
    <scope>NUCLEOTIDE SEQUENCE [LARGE SCALE GENOMIC DNA]</scope>
    <source>
        <strain evidence="2">ALCF2SS1-6</strain>
    </source>
</reference>
<organism evidence="2 3">
    <name type="scientific">Lentinus tigrinus ALCF2SS1-6</name>
    <dbReference type="NCBI Taxonomy" id="1328759"/>
    <lineage>
        <taxon>Eukaryota</taxon>
        <taxon>Fungi</taxon>
        <taxon>Dikarya</taxon>
        <taxon>Basidiomycota</taxon>
        <taxon>Agaricomycotina</taxon>
        <taxon>Agaricomycetes</taxon>
        <taxon>Polyporales</taxon>
        <taxon>Polyporaceae</taxon>
        <taxon>Lentinus</taxon>
    </lineage>
</organism>
<dbReference type="STRING" id="1328759.A0A5C2SFU1"/>
<feature type="compositionally biased region" description="Pro residues" evidence="1">
    <location>
        <begin position="306"/>
        <end position="322"/>
    </location>
</feature>
<accession>A0A5C2SFU1</accession>
<feature type="region of interest" description="Disordered" evidence="1">
    <location>
        <begin position="1"/>
        <end position="74"/>
    </location>
</feature>
<name>A0A5C2SFU1_9APHY</name>
<evidence type="ECO:0000256" key="1">
    <source>
        <dbReference type="SAM" id="MobiDB-lite"/>
    </source>
</evidence>
<dbReference type="EMBL" id="ML122258">
    <property type="protein sequence ID" value="RPD62632.1"/>
    <property type="molecule type" value="Genomic_DNA"/>
</dbReference>
<dbReference type="PANTHER" id="PTHR39398">
    <property type="entry name" value="YALI0F14311P"/>
    <property type="match status" value="1"/>
</dbReference>
<dbReference type="PANTHER" id="PTHR39398:SF1">
    <property type="entry name" value="CSN8_PSMD8_EIF3K DOMAIN-CONTAINING PROTEIN"/>
    <property type="match status" value="1"/>
</dbReference>
<dbReference type="Proteomes" id="UP000313359">
    <property type="component" value="Unassembled WGS sequence"/>
</dbReference>
<feature type="region of interest" description="Disordered" evidence="1">
    <location>
        <begin position="190"/>
        <end position="259"/>
    </location>
</feature>
<evidence type="ECO:0000313" key="3">
    <source>
        <dbReference type="Proteomes" id="UP000313359"/>
    </source>
</evidence>
<sequence>MPPRRGTGGASPTPTRGRGGGRPQPGRSHSARPQRGQPQTQPQPHRVYQPGKRHMELIASVSRSSGLEKDGDALRDPKIQEEYRAFIQGKVDEYWKKYPLRSHRERADAEEDAGAADADARRNRKEMEDNLLIVFRKLREGVLSTQRRDAFALEVYETSLHLSVLFNSPVQTTSTLSHLFPDLYINVSPSTATTPSTSSTSASASPLSHHPAPPTGTRAPTVSSQTPDARPGTQKFAPATPPPPETPPAPVPGRKPGAVAPRSALASTLIFLLHLLAQSYPSQIAFHTQLRQLHPALQDVLRAPASPTPTPLPLPEPLPPLSPRASALPSPLPSASASASETKSENENESVSKSPHPLAASSPRSDTSATASRPSPGPGLGLGPRSHSQEREPPAAQASASASASASAWEWVLDLARCLRARNYARLEALTRREAYAGFVTVPLLQQQFDHLQRHGGSGDAVETSSSVPEHGHEHEHYGDKEPEAADTTNAGRMKTPLDGDLSLRVDAPALALEALGTLVEALLDKARGTTWAVLRSAYREVSLLAVPVAPANSSGTTAEWLVRSLVLRATGGNAGDDDVDVNVNVNVNDVVEMAERWLDGRRARGEARRKEGEGMEGRWVLVKA</sequence>
<feature type="compositionally biased region" description="Basic and acidic residues" evidence="1">
    <location>
        <begin position="470"/>
        <end position="484"/>
    </location>
</feature>
<gene>
    <name evidence="2" type="ORF">L227DRAFT_561972</name>
</gene>
<protein>
    <submittedName>
        <fullName evidence="2">Uncharacterized protein</fullName>
    </submittedName>
</protein>
<feature type="compositionally biased region" description="Polar residues" evidence="1">
    <location>
        <begin position="218"/>
        <end position="227"/>
    </location>
</feature>
<feature type="compositionally biased region" description="Low complexity" evidence="1">
    <location>
        <begin position="33"/>
        <end position="46"/>
    </location>
</feature>
<evidence type="ECO:0000313" key="2">
    <source>
        <dbReference type="EMBL" id="RPD62632.1"/>
    </source>
</evidence>
<feature type="compositionally biased region" description="Pro residues" evidence="1">
    <location>
        <begin position="239"/>
        <end position="253"/>
    </location>
</feature>
<proteinExistence type="predicted"/>
<feature type="region of interest" description="Disordered" evidence="1">
    <location>
        <begin position="302"/>
        <end position="401"/>
    </location>
</feature>
<feature type="compositionally biased region" description="Low complexity" evidence="1">
    <location>
        <begin position="190"/>
        <end position="210"/>
    </location>
</feature>
<keyword evidence="3" id="KW-1185">Reference proteome</keyword>
<dbReference type="OrthoDB" id="2100128at2759"/>
<feature type="compositionally biased region" description="Low complexity" evidence="1">
    <location>
        <begin position="323"/>
        <end position="341"/>
    </location>
</feature>
<feature type="region of interest" description="Disordered" evidence="1">
    <location>
        <begin position="452"/>
        <end position="495"/>
    </location>
</feature>
<dbReference type="AlphaFoldDB" id="A0A5C2SFU1"/>